<dbReference type="Proteomes" id="UP001190700">
    <property type="component" value="Unassembled WGS sequence"/>
</dbReference>
<comment type="caution">
    <text evidence="2">The sequence shown here is derived from an EMBL/GenBank/DDBJ whole genome shotgun (WGS) entry which is preliminary data.</text>
</comment>
<sequence length="275" mass="31217">MQRASNKQQAPISATFADRALVMPYANGIQLSCSAQFSKKTGTPRRVKTSGRKKAEDAEVLEGGQYFEDDFSDDVYLDDLDSDEMFDSAAVIDTAKQEWAEAALKCAQAALLNEKLESEFQLYSFKVNVRTFQVYVRLDKLEDKYGSPTLEEIRIVSRDFNQRMEEEQIPHWEDIAVEVSTPGAERDVQVPDQLMRFKGLPMRVAYRPDPDDNDSEKASFLDLQSVEDDVSIWRLADVRANRPDGKGRKLSKKKLTTDIPIPVSNILKCNLHIDL</sequence>
<dbReference type="InterPro" id="IPR003728">
    <property type="entry name" value="Ribosome_maturation_RimP"/>
</dbReference>
<reference evidence="2 3" key="1">
    <citation type="journal article" date="2015" name="Genome Biol. Evol.">
        <title>Comparative Genomics of a Bacterivorous Green Alga Reveals Evolutionary Causalities and Consequences of Phago-Mixotrophic Mode of Nutrition.</title>
        <authorList>
            <person name="Burns J.A."/>
            <person name="Paasch A."/>
            <person name="Narechania A."/>
            <person name="Kim E."/>
        </authorList>
    </citation>
    <scope>NUCLEOTIDE SEQUENCE [LARGE SCALE GENOMIC DNA]</scope>
    <source>
        <strain evidence="2 3">PLY_AMNH</strain>
    </source>
</reference>
<keyword evidence="3" id="KW-1185">Reference proteome</keyword>
<evidence type="ECO:0000259" key="1">
    <source>
        <dbReference type="Pfam" id="PF25498"/>
    </source>
</evidence>
<dbReference type="EMBL" id="LGRX02006119">
    <property type="protein sequence ID" value="KAK3277415.1"/>
    <property type="molecule type" value="Genomic_DNA"/>
</dbReference>
<accession>A0AAE0LA84</accession>
<dbReference type="Pfam" id="PF25498">
    <property type="entry name" value="DUF7912"/>
    <property type="match status" value="1"/>
</dbReference>
<protein>
    <recommendedName>
        <fullName evidence="1">DUF7912 domain-containing protein</fullName>
    </recommendedName>
</protein>
<dbReference type="HAMAP" id="MF_01077">
    <property type="entry name" value="RimP"/>
    <property type="match status" value="1"/>
</dbReference>
<proteinExistence type="inferred from homology"/>
<gene>
    <name evidence="2" type="ORF">CYMTET_14578</name>
</gene>
<dbReference type="GO" id="GO:0042274">
    <property type="term" value="P:ribosomal small subunit biogenesis"/>
    <property type="evidence" value="ECO:0007669"/>
    <property type="project" value="InterPro"/>
</dbReference>
<dbReference type="PANTHER" id="PTHR34544">
    <property type="entry name" value="OSJNBA0006B20.18 PROTEIN"/>
    <property type="match status" value="1"/>
</dbReference>
<dbReference type="PANTHER" id="PTHR34544:SF3">
    <property type="entry name" value="OS07G0155200 PROTEIN"/>
    <property type="match status" value="1"/>
</dbReference>
<evidence type="ECO:0000313" key="2">
    <source>
        <dbReference type="EMBL" id="KAK3277415.1"/>
    </source>
</evidence>
<dbReference type="AlphaFoldDB" id="A0AAE0LA84"/>
<feature type="domain" description="DUF7912" evidence="1">
    <location>
        <begin position="188"/>
        <end position="272"/>
    </location>
</feature>
<organism evidence="2 3">
    <name type="scientific">Cymbomonas tetramitiformis</name>
    <dbReference type="NCBI Taxonomy" id="36881"/>
    <lineage>
        <taxon>Eukaryota</taxon>
        <taxon>Viridiplantae</taxon>
        <taxon>Chlorophyta</taxon>
        <taxon>Pyramimonadophyceae</taxon>
        <taxon>Pyramimonadales</taxon>
        <taxon>Pyramimonadaceae</taxon>
        <taxon>Cymbomonas</taxon>
    </lineage>
</organism>
<name>A0AAE0LA84_9CHLO</name>
<evidence type="ECO:0000313" key="3">
    <source>
        <dbReference type="Proteomes" id="UP001190700"/>
    </source>
</evidence>
<dbReference type="InterPro" id="IPR057234">
    <property type="entry name" value="DUF7912"/>
</dbReference>